<accession>A0A7K0K080</accession>
<comment type="caution">
    <text evidence="1">The sequence shown here is derived from an EMBL/GenBank/DDBJ whole genome shotgun (WGS) entry which is preliminary data.</text>
</comment>
<sequence>MSQATIPPAWELALLSLREAHVDLPAHVSVQEVPAPKEIAPYALAISGTTAKHVAADAPATGRLVVLYDPEGQPGWGGNFRVIAMIATEAELELGEDPLVGEVAWSWLREALAARDADYGHLVGTATTTINRSFDGGIMRGTSANLEIRASWTPGSPDLSAHFLSWLDAMLQSTGFSPEANVIGLR</sequence>
<name>A0A7K0K080_9ACTO</name>
<organism evidence="1 2">
    <name type="scientific">Mobiluncus porci</name>
    <dbReference type="NCBI Taxonomy" id="2652278"/>
    <lineage>
        <taxon>Bacteria</taxon>
        <taxon>Bacillati</taxon>
        <taxon>Actinomycetota</taxon>
        <taxon>Actinomycetes</taxon>
        <taxon>Actinomycetales</taxon>
        <taxon>Actinomycetaceae</taxon>
        <taxon>Mobiluncus</taxon>
    </lineage>
</organism>
<reference evidence="1 2" key="1">
    <citation type="submission" date="2019-08" db="EMBL/GenBank/DDBJ databases">
        <title>In-depth cultivation of the pig gut microbiome towards novel bacterial diversity and tailored functional studies.</title>
        <authorList>
            <person name="Wylensek D."/>
            <person name="Hitch T.C.A."/>
            <person name="Clavel T."/>
        </authorList>
    </citation>
    <scope>NUCLEOTIDE SEQUENCE [LARGE SCALE GENOMIC DNA]</scope>
    <source>
        <strain evidence="1 2">RF-GAM-744-WT-7</strain>
    </source>
</reference>
<protein>
    <submittedName>
        <fullName evidence="1">DUF3000 family protein</fullName>
    </submittedName>
</protein>
<gene>
    <name evidence="1" type="ORF">FYJ63_00845</name>
</gene>
<dbReference type="Pfam" id="PF11452">
    <property type="entry name" value="DUF3000"/>
    <property type="match status" value="1"/>
</dbReference>
<dbReference type="RefSeq" id="WP_154542833.1">
    <property type="nucleotide sequence ID" value="NZ_JAQYQY010000018.1"/>
</dbReference>
<dbReference type="EMBL" id="VUMY01000001">
    <property type="protein sequence ID" value="MST48819.1"/>
    <property type="molecule type" value="Genomic_DNA"/>
</dbReference>
<dbReference type="Proteomes" id="UP000442535">
    <property type="component" value="Unassembled WGS sequence"/>
</dbReference>
<dbReference type="AlphaFoldDB" id="A0A7K0K080"/>
<dbReference type="InterPro" id="IPR021555">
    <property type="entry name" value="DUF3000"/>
</dbReference>
<evidence type="ECO:0000313" key="2">
    <source>
        <dbReference type="Proteomes" id="UP000442535"/>
    </source>
</evidence>
<keyword evidence="2" id="KW-1185">Reference proteome</keyword>
<proteinExistence type="predicted"/>
<evidence type="ECO:0000313" key="1">
    <source>
        <dbReference type="EMBL" id="MST48819.1"/>
    </source>
</evidence>